<dbReference type="EMBL" id="JAKIKU010000005">
    <property type="protein sequence ID" value="MCL1045764.1"/>
    <property type="molecule type" value="Genomic_DNA"/>
</dbReference>
<dbReference type="Proteomes" id="UP001202134">
    <property type="component" value="Unassembled WGS sequence"/>
</dbReference>
<dbReference type="RefSeq" id="WP_248955678.1">
    <property type="nucleotide sequence ID" value="NZ_JAKIKU010000005.1"/>
</dbReference>
<protein>
    <recommendedName>
        <fullName evidence="3">GNAT family N-acetyltransferase</fullName>
    </recommendedName>
</protein>
<comment type="caution">
    <text evidence="1">The sequence shown here is derived from an EMBL/GenBank/DDBJ whole genome shotgun (WGS) entry which is preliminary data.</text>
</comment>
<keyword evidence="2" id="KW-1185">Reference proteome</keyword>
<dbReference type="SUPFAM" id="SSF55729">
    <property type="entry name" value="Acyl-CoA N-acyltransferases (Nat)"/>
    <property type="match status" value="1"/>
</dbReference>
<reference evidence="1 2" key="1">
    <citation type="submission" date="2022-01" db="EMBL/GenBank/DDBJ databases">
        <title>Whole genome-based taxonomy of the Shewanellaceae.</title>
        <authorList>
            <person name="Martin-Rodriguez A.J."/>
        </authorList>
    </citation>
    <scope>NUCLEOTIDE SEQUENCE [LARGE SCALE GENOMIC DNA]</scope>
    <source>
        <strain evidence="1 2">DSM 24955</strain>
    </source>
</reference>
<gene>
    <name evidence="1" type="ORF">L2737_10555</name>
</gene>
<sequence length="167" mass="19855">MPIQTTEFIALDFDVPTTFITRNFYFRMLEPSVAKQDYDAVMSSIKRLRYLFGPSSVWPLNSMTLEENTASLKVHQQEFNSRTAFAYSVFDKSNTRCIGSVYIDPSQSPNYHCEVYFWIRDDNVYLEDHLYDTIDRWLKNSWPFTKIVFPGRSVEWKSWSKEINNKR</sequence>
<dbReference type="InterPro" id="IPR016181">
    <property type="entry name" value="Acyl_CoA_acyltransferase"/>
</dbReference>
<evidence type="ECO:0000313" key="2">
    <source>
        <dbReference type="Proteomes" id="UP001202134"/>
    </source>
</evidence>
<dbReference type="Gene3D" id="3.40.630.30">
    <property type="match status" value="1"/>
</dbReference>
<proteinExistence type="predicted"/>
<organism evidence="1 2">
    <name type="scientific">Shewanella electrodiphila</name>
    <dbReference type="NCBI Taxonomy" id="934143"/>
    <lineage>
        <taxon>Bacteria</taxon>
        <taxon>Pseudomonadati</taxon>
        <taxon>Pseudomonadota</taxon>
        <taxon>Gammaproteobacteria</taxon>
        <taxon>Alteromonadales</taxon>
        <taxon>Shewanellaceae</taxon>
        <taxon>Shewanella</taxon>
    </lineage>
</organism>
<evidence type="ECO:0008006" key="3">
    <source>
        <dbReference type="Google" id="ProtNLM"/>
    </source>
</evidence>
<name>A0ABT0KQ47_9GAMM</name>
<evidence type="ECO:0000313" key="1">
    <source>
        <dbReference type="EMBL" id="MCL1045764.1"/>
    </source>
</evidence>
<accession>A0ABT0KQ47</accession>